<accession>A0A653CC63</accession>
<protein>
    <submittedName>
        <fullName evidence="1">Uncharacterized protein</fullName>
    </submittedName>
</protein>
<organism evidence="1 2">
    <name type="scientific">Callosobruchus maculatus</name>
    <name type="common">Southern cowpea weevil</name>
    <name type="synonym">Pulse bruchid</name>
    <dbReference type="NCBI Taxonomy" id="64391"/>
    <lineage>
        <taxon>Eukaryota</taxon>
        <taxon>Metazoa</taxon>
        <taxon>Ecdysozoa</taxon>
        <taxon>Arthropoda</taxon>
        <taxon>Hexapoda</taxon>
        <taxon>Insecta</taxon>
        <taxon>Pterygota</taxon>
        <taxon>Neoptera</taxon>
        <taxon>Endopterygota</taxon>
        <taxon>Coleoptera</taxon>
        <taxon>Polyphaga</taxon>
        <taxon>Cucujiformia</taxon>
        <taxon>Chrysomeloidea</taxon>
        <taxon>Chrysomelidae</taxon>
        <taxon>Bruchinae</taxon>
        <taxon>Bruchini</taxon>
        <taxon>Callosobruchus</taxon>
    </lineage>
</organism>
<sequence length="88" mass="10221">MVEVEAVNRMPKKEWSKLVNKCEAIKKGIDTSWKHCFLINASLPEFKTRFRLTIRAFVDVVIEQVTTDVSLMASKRKLSKCNVEIKKH</sequence>
<name>A0A653CC63_CALMS</name>
<proteinExistence type="predicted"/>
<reference evidence="1 2" key="1">
    <citation type="submission" date="2019-01" db="EMBL/GenBank/DDBJ databases">
        <authorList>
            <person name="Sayadi A."/>
        </authorList>
    </citation>
    <scope>NUCLEOTIDE SEQUENCE [LARGE SCALE GENOMIC DNA]</scope>
</reference>
<evidence type="ECO:0000313" key="2">
    <source>
        <dbReference type="Proteomes" id="UP000410492"/>
    </source>
</evidence>
<evidence type="ECO:0000313" key="1">
    <source>
        <dbReference type="EMBL" id="VEN45303.1"/>
    </source>
</evidence>
<dbReference type="EMBL" id="CAACVG010007416">
    <property type="protein sequence ID" value="VEN45303.1"/>
    <property type="molecule type" value="Genomic_DNA"/>
</dbReference>
<keyword evidence="2" id="KW-1185">Reference proteome</keyword>
<dbReference type="Proteomes" id="UP000410492">
    <property type="component" value="Unassembled WGS sequence"/>
</dbReference>
<dbReference type="AlphaFoldDB" id="A0A653CC63"/>
<gene>
    <name evidence="1" type="ORF">CALMAC_LOCUS7801</name>
</gene>